<feature type="region of interest" description="Disordered" evidence="6">
    <location>
        <begin position="291"/>
        <end position="328"/>
    </location>
</feature>
<evidence type="ECO:0000256" key="4">
    <source>
        <dbReference type="ARBA" id="ARBA00022989"/>
    </source>
</evidence>
<comment type="subcellular location">
    <subcellularLocation>
        <location evidence="2">Cytoplasm</location>
        <location evidence="2">Cytoskeleton</location>
        <location evidence="2">Cilium axoneme</location>
    </subcellularLocation>
    <subcellularLocation>
        <location evidence="1">Membrane</location>
        <topology evidence="1">Multi-pass membrane protein</topology>
    </subcellularLocation>
</comment>
<accession>A0AAW1P5W9</accession>
<dbReference type="Proteomes" id="UP001489004">
    <property type="component" value="Unassembled WGS sequence"/>
</dbReference>
<evidence type="ECO:0000256" key="3">
    <source>
        <dbReference type="ARBA" id="ARBA00022692"/>
    </source>
</evidence>
<keyword evidence="3 7" id="KW-0812">Transmembrane</keyword>
<dbReference type="PANTHER" id="PTHR10877:SF183">
    <property type="entry name" value="AT14535P-RELATED"/>
    <property type="match status" value="1"/>
</dbReference>
<feature type="domain" description="Polycystin cation channel PKD1/PKD2" evidence="9">
    <location>
        <begin position="1277"/>
        <end position="1422"/>
    </location>
</feature>
<feature type="compositionally biased region" description="Polar residues" evidence="6">
    <location>
        <begin position="291"/>
        <end position="322"/>
    </location>
</feature>
<dbReference type="InterPro" id="IPR051223">
    <property type="entry name" value="Polycystin"/>
</dbReference>
<feature type="compositionally biased region" description="Low complexity" evidence="6">
    <location>
        <begin position="1798"/>
        <end position="1821"/>
    </location>
</feature>
<evidence type="ECO:0000256" key="2">
    <source>
        <dbReference type="ARBA" id="ARBA00004430"/>
    </source>
</evidence>
<dbReference type="Gene3D" id="2.60.40.10">
    <property type="entry name" value="Immunoglobulins"/>
    <property type="match status" value="1"/>
</dbReference>
<feature type="transmembrane region" description="Helical" evidence="7">
    <location>
        <begin position="1279"/>
        <end position="1301"/>
    </location>
</feature>
<feature type="compositionally biased region" description="Polar residues" evidence="6">
    <location>
        <begin position="249"/>
        <end position="273"/>
    </location>
</feature>
<evidence type="ECO:0000313" key="11">
    <source>
        <dbReference type="Proteomes" id="UP001489004"/>
    </source>
</evidence>
<feature type="region of interest" description="Disordered" evidence="6">
    <location>
        <begin position="1676"/>
        <end position="1738"/>
    </location>
</feature>
<dbReference type="GO" id="GO:0005930">
    <property type="term" value="C:axoneme"/>
    <property type="evidence" value="ECO:0007669"/>
    <property type="project" value="UniProtKB-SubCell"/>
</dbReference>
<gene>
    <name evidence="10" type="ORF">WJX72_003648</name>
</gene>
<feature type="region of interest" description="Disordered" evidence="6">
    <location>
        <begin position="171"/>
        <end position="273"/>
    </location>
</feature>
<proteinExistence type="predicted"/>
<feature type="transmembrane region" description="Helical" evidence="7">
    <location>
        <begin position="1324"/>
        <end position="1346"/>
    </location>
</feature>
<organism evidence="10 11">
    <name type="scientific">[Myrmecia] bisecta</name>
    <dbReference type="NCBI Taxonomy" id="41462"/>
    <lineage>
        <taxon>Eukaryota</taxon>
        <taxon>Viridiplantae</taxon>
        <taxon>Chlorophyta</taxon>
        <taxon>core chlorophytes</taxon>
        <taxon>Trebouxiophyceae</taxon>
        <taxon>Trebouxiales</taxon>
        <taxon>Trebouxiaceae</taxon>
        <taxon>Myrmecia</taxon>
    </lineage>
</organism>
<evidence type="ECO:0000256" key="6">
    <source>
        <dbReference type="SAM" id="MobiDB-lite"/>
    </source>
</evidence>
<feature type="region of interest" description="Disordered" evidence="6">
    <location>
        <begin position="1792"/>
        <end position="1843"/>
    </location>
</feature>
<dbReference type="EMBL" id="JALJOR010000016">
    <property type="protein sequence ID" value="KAK9805176.1"/>
    <property type="molecule type" value="Genomic_DNA"/>
</dbReference>
<dbReference type="PANTHER" id="PTHR10877">
    <property type="entry name" value="POLYCYSTIN FAMILY MEMBER"/>
    <property type="match status" value="1"/>
</dbReference>
<evidence type="ECO:0000256" key="1">
    <source>
        <dbReference type="ARBA" id="ARBA00004141"/>
    </source>
</evidence>
<sequence>MHGMVKAQHRRWGPLLLSLLGMLLLLAGSASASDYTCLDAIRSSAVAYGYTGNAFSSWTGTNPCGGASGASSWGNSVKCATPAGVVTDIKLPGKSLPGPLTPLLSDCTSLSNVDLSNNLFWGSIPSSWSGMSSLTAVKLNQNDYLSLTTPSSGAKSSSTCRLAPSCIATSRGARFSSSPSSHSTRTGATGTEPAATGCDGSSLATSTSGAKSSSTCRLAPSRLAPSSGAQPSSHSTRTGATGTEPAATSCHSSSLATATSGPQPSPTFTSHHSTRASTHFSAYTCRNSRACATSPHGSTPAATSIGPQSSTAGAPSAHSSGTGTRGLVPAARPPTILLRGDAEMLVPLYSVFKDPGASAIDFKDGVLQPNATMAGNREVNTSMLTPANDPYIIIYTAVNAAGLAATPLQRTVRVVDPCIPEETMCTTGKCSLYGICLPSITPSPTTPHRMPPKVQLINATYLAAVVQVKQGQAYAACAAGIQPTADAPCELGAAAQDYLGADLSLRVVACPSQTCLATGNCSGLTFALKGLAACRLNTSAPVGTILQVPFIVFDQYAPPASASVTRSIAIAAPCSTGQYLCSGSCSPIPCVILALLNPATPPPQLSLTAVASSMLGASRALAVQYGSAMSVSLQPCITAGPKTGCAVVGTDPHYGDISSLVKATVAPVCDPADGATCAPCGLTYLQQSLCLPGRYLVNYTLMNTDGIAASPLQLAIDIYEAGFVHGSIFLIGKAASRSAISTFLETNRQAAGSAPLPLLQVIQMGADPQPQQISPVVDTQAAVAIAIASGAAQLVADQTAAAATLVALAQMGWLEMFAQATQAQAALRKAMLATIERMAGPDAIGQATQAQMALQTAIGDYQASAMAAQAKVQATIISSKAPPSVMHYQFANVPAMTQLLRQSLAGLAQRLVAAKAGAAAVALRNTACGRGLTPNQFHFQVSSFLNQSTTNRVLGGMLLTQERQEAAPCGSRLSKLAHACEPGDPDLDGVPIHKNPDLKDPFGFDPVFGTYSHLWAEDLVGQEAAYYNTSQGSPDVDATGSPFAFTSPALVNARASFPVVFTTQMSADRAQSLLQYLRDGHYLGKESRGVTVEAVSVNGDARLYGYVRINLQWTKDGEIELMGYYAALPQLPYNAHVTLGRAYQILWDIALMLLICYHIRYSYQALQKALREHGGNHYQAAKAHPAAAGDVMISMLQLLGLALYFAYAVLEGAKLSTATDFPVYDSDNYARARWLLLARAANSSSKITEPGGPDRWRQPQDSSGLEAYLQLLAAVNQLYTLKAAFTAVQGIILVLLMIRWVQQWHFQPKLGIVTRTLARSLPDLAHLGVSVAVTLVVLAMSVHLILGERARALSTYAGAVSVMFSMLVCRDFQHAKDQLTVGGVELDMLERTSQFIFLWILPLVFQAVFVNYVMAIVLDMFHGEGRRAKKAPGGTLADNVLAIFRQRILATTHHVPTNPQILAMVMKLHSAPVKRIRAAFNMLGAFGRVVKDASAAQAVIGRPVPVERRSAAGALEDERAALREDLDEGLRVVISRAIEDAPSALPARPGCIPEPLFGCLLLLLRGNANSRALREDARHVAALVDTASALLSDATIGEEIARKKNAKRIEDVADRHRRKKLKHIAVQASMLNAVTLQRQSAVAAVYAEASHAQGQFHNILQDLDTASMFAALLAESPTKERPSTEPAYEGPQKAQATDRKPWTKLQLPRLAEPDQAEVQPDAAESAASAAASSSADEQPLLARADVGESSVAEALPLRAGWTLDGARSAATVAKPKLPSMRDVAQSEKMARLSQGSSAAWGKKPPAAKQKGARDAAAASAKDAAKATHVTRAPSPGVQACKESMGMMLPRSAEDEKTDCLPSGMSMAELQRKASTAIQLD</sequence>
<dbReference type="GO" id="GO:0016020">
    <property type="term" value="C:membrane"/>
    <property type="evidence" value="ECO:0007669"/>
    <property type="project" value="UniProtKB-SubCell"/>
</dbReference>
<evidence type="ECO:0000256" key="8">
    <source>
        <dbReference type="SAM" id="SignalP"/>
    </source>
</evidence>
<evidence type="ECO:0000259" key="9">
    <source>
        <dbReference type="Pfam" id="PF08016"/>
    </source>
</evidence>
<feature type="transmembrane region" description="Helical" evidence="7">
    <location>
        <begin position="1191"/>
        <end position="1210"/>
    </location>
</feature>
<keyword evidence="4 7" id="KW-1133">Transmembrane helix</keyword>
<dbReference type="SUPFAM" id="SSF52058">
    <property type="entry name" value="L domain-like"/>
    <property type="match status" value="1"/>
</dbReference>
<keyword evidence="11" id="KW-1185">Reference proteome</keyword>
<protein>
    <recommendedName>
        <fullName evidence="9">Polycystin cation channel PKD1/PKD2 domain-containing protein</fullName>
    </recommendedName>
</protein>
<keyword evidence="8" id="KW-0732">Signal</keyword>
<evidence type="ECO:0000256" key="5">
    <source>
        <dbReference type="ARBA" id="ARBA00023136"/>
    </source>
</evidence>
<dbReference type="InterPro" id="IPR013783">
    <property type="entry name" value="Ig-like_fold"/>
</dbReference>
<evidence type="ECO:0000256" key="7">
    <source>
        <dbReference type="SAM" id="Phobius"/>
    </source>
</evidence>
<feature type="compositionally biased region" description="Low complexity" evidence="6">
    <location>
        <begin position="171"/>
        <end position="215"/>
    </location>
</feature>
<feature type="transmembrane region" description="Helical" evidence="7">
    <location>
        <begin position="1396"/>
        <end position="1418"/>
    </location>
</feature>
<dbReference type="Pfam" id="PF08016">
    <property type="entry name" value="PKD_channel"/>
    <property type="match status" value="1"/>
</dbReference>
<dbReference type="InterPro" id="IPR032675">
    <property type="entry name" value="LRR_dom_sf"/>
</dbReference>
<reference evidence="10 11" key="1">
    <citation type="journal article" date="2024" name="Nat. Commun.">
        <title>Phylogenomics reveals the evolutionary origins of lichenization in chlorophyte algae.</title>
        <authorList>
            <person name="Puginier C."/>
            <person name="Libourel C."/>
            <person name="Otte J."/>
            <person name="Skaloud P."/>
            <person name="Haon M."/>
            <person name="Grisel S."/>
            <person name="Petersen M."/>
            <person name="Berrin J.G."/>
            <person name="Delaux P.M."/>
            <person name="Dal Grande F."/>
            <person name="Keller J."/>
        </authorList>
    </citation>
    <scope>NUCLEOTIDE SEQUENCE [LARGE SCALE GENOMIC DNA]</scope>
    <source>
        <strain evidence="10 11">SAG 2043</strain>
    </source>
</reference>
<name>A0AAW1P5W9_9CHLO</name>
<feature type="signal peptide" evidence="8">
    <location>
        <begin position="1"/>
        <end position="32"/>
    </location>
</feature>
<keyword evidence="5 7" id="KW-0472">Membrane</keyword>
<evidence type="ECO:0000313" key="10">
    <source>
        <dbReference type="EMBL" id="KAK9805176.1"/>
    </source>
</evidence>
<comment type="caution">
    <text evidence="10">The sequence shown here is derived from an EMBL/GenBank/DDBJ whole genome shotgun (WGS) entry which is preliminary data.</text>
</comment>
<dbReference type="InterPro" id="IPR013122">
    <property type="entry name" value="PKD1_2_channel"/>
</dbReference>
<dbReference type="Gene3D" id="3.80.10.10">
    <property type="entry name" value="Ribonuclease Inhibitor"/>
    <property type="match status" value="1"/>
</dbReference>
<feature type="compositionally biased region" description="Low complexity" evidence="6">
    <location>
        <begin position="1722"/>
        <end position="1735"/>
    </location>
</feature>
<feature type="compositionally biased region" description="Polar residues" evidence="6">
    <location>
        <begin position="227"/>
        <end position="241"/>
    </location>
</feature>
<feature type="chain" id="PRO_5043822402" description="Polycystin cation channel PKD1/PKD2 domain-containing protein" evidence="8">
    <location>
        <begin position="33"/>
        <end position="1880"/>
    </location>
</feature>